<evidence type="ECO:0000256" key="1">
    <source>
        <dbReference type="SAM" id="MobiDB-lite"/>
    </source>
</evidence>
<sequence length="180" mass="19515">MENTASASASEDQEVLAFSLTDPERLTTQLDAANLDEEETELLLEEALKLNARLKEVLRHQQLDTGETSSAGKARGSGRGMTGASGGHSRQTHPLEEQFIRRQPQGKPRLPPIGSGGSPGEGTSVKHKHGKGSKSGANDEIINSVAGPRPPSSRRRQGSGKKRIRHVDNRPAWDDRFCFD</sequence>
<dbReference type="Proteomes" id="UP000735302">
    <property type="component" value="Unassembled WGS sequence"/>
</dbReference>
<gene>
    <name evidence="2" type="ORF">PoB_004977700</name>
</gene>
<organism evidence="2 3">
    <name type="scientific">Plakobranchus ocellatus</name>
    <dbReference type="NCBI Taxonomy" id="259542"/>
    <lineage>
        <taxon>Eukaryota</taxon>
        <taxon>Metazoa</taxon>
        <taxon>Spiralia</taxon>
        <taxon>Lophotrochozoa</taxon>
        <taxon>Mollusca</taxon>
        <taxon>Gastropoda</taxon>
        <taxon>Heterobranchia</taxon>
        <taxon>Euthyneura</taxon>
        <taxon>Panpulmonata</taxon>
        <taxon>Sacoglossa</taxon>
        <taxon>Placobranchoidea</taxon>
        <taxon>Plakobranchidae</taxon>
        <taxon>Plakobranchus</taxon>
    </lineage>
</organism>
<dbReference type="EMBL" id="BLXT01005502">
    <property type="protein sequence ID" value="GFO23272.1"/>
    <property type="molecule type" value="Genomic_DNA"/>
</dbReference>
<feature type="compositionally biased region" description="Basic residues" evidence="1">
    <location>
        <begin position="152"/>
        <end position="165"/>
    </location>
</feature>
<feature type="compositionally biased region" description="Gly residues" evidence="1">
    <location>
        <begin position="75"/>
        <end position="86"/>
    </location>
</feature>
<feature type="compositionally biased region" description="Basic and acidic residues" evidence="1">
    <location>
        <begin position="166"/>
        <end position="180"/>
    </location>
</feature>
<reference evidence="2 3" key="1">
    <citation type="journal article" date="2021" name="Elife">
        <title>Chloroplast acquisition without the gene transfer in kleptoplastic sea slugs, Plakobranchus ocellatus.</title>
        <authorList>
            <person name="Maeda T."/>
            <person name="Takahashi S."/>
            <person name="Yoshida T."/>
            <person name="Shimamura S."/>
            <person name="Takaki Y."/>
            <person name="Nagai Y."/>
            <person name="Toyoda A."/>
            <person name="Suzuki Y."/>
            <person name="Arimoto A."/>
            <person name="Ishii H."/>
            <person name="Satoh N."/>
            <person name="Nishiyama T."/>
            <person name="Hasebe M."/>
            <person name="Maruyama T."/>
            <person name="Minagawa J."/>
            <person name="Obokata J."/>
            <person name="Shigenobu S."/>
        </authorList>
    </citation>
    <scope>NUCLEOTIDE SEQUENCE [LARGE SCALE GENOMIC DNA]</scope>
</reference>
<protein>
    <submittedName>
        <fullName evidence="2">Uncharacterized protein</fullName>
    </submittedName>
</protein>
<keyword evidence="3" id="KW-1185">Reference proteome</keyword>
<dbReference type="AlphaFoldDB" id="A0AAV4BVT2"/>
<comment type="caution">
    <text evidence="2">The sequence shown here is derived from an EMBL/GenBank/DDBJ whole genome shotgun (WGS) entry which is preliminary data.</text>
</comment>
<accession>A0AAV4BVT2</accession>
<evidence type="ECO:0000313" key="2">
    <source>
        <dbReference type="EMBL" id="GFO23272.1"/>
    </source>
</evidence>
<evidence type="ECO:0000313" key="3">
    <source>
        <dbReference type="Proteomes" id="UP000735302"/>
    </source>
</evidence>
<name>A0AAV4BVT2_9GAST</name>
<feature type="region of interest" description="Disordered" evidence="1">
    <location>
        <begin position="59"/>
        <end position="180"/>
    </location>
</feature>
<proteinExistence type="predicted"/>